<proteinExistence type="predicted"/>
<organism evidence="2 3">
    <name type="scientific">Pseudonocardia lutea</name>
    <dbReference type="NCBI Taxonomy" id="2172015"/>
    <lineage>
        <taxon>Bacteria</taxon>
        <taxon>Bacillati</taxon>
        <taxon>Actinomycetota</taxon>
        <taxon>Actinomycetes</taxon>
        <taxon>Pseudonocardiales</taxon>
        <taxon>Pseudonocardiaceae</taxon>
        <taxon>Pseudonocardia</taxon>
    </lineage>
</organism>
<dbReference type="EMBL" id="JBHSQK010000015">
    <property type="protein sequence ID" value="MFC5948310.1"/>
    <property type="molecule type" value="Genomic_DNA"/>
</dbReference>
<evidence type="ECO:0000313" key="2">
    <source>
        <dbReference type="EMBL" id="MFC5948310.1"/>
    </source>
</evidence>
<sequence length="180" mass="18926">METDRLAANRERQRALYGTPLAERVHRMTRALGVTQGTVAATLGMSPAMLSQLVGAKRVKIGDPAVLARLLLLDGRCAAGPVAPEEVPALLEEVRTASPEWPALRARPVGASRDPAVAPVGVPVRRHPATRPDPRRDPGLLAAEALRRVAGPTQLVAAAAALAATFPELAALLRRAAATR</sequence>
<gene>
    <name evidence="2" type="ORF">ACFQH9_08485</name>
</gene>
<feature type="region of interest" description="Disordered" evidence="1">
    <location>
        <begin position="117"/>
        <end position="138"/>
    </location>
</feature>
<protein>
    <submittedName>
        <fullName evidence="2">XRE family transcriptional regulator</fullName>
    </submittedName>
</protein>
<keyword evidence="3" id="KW-1185">Reference proteome</keyword>
<reference evidence="3" key="1">
    <citation type="journal article" date="2019" name="Int. J. Syst. Evol. Microbiol.">
        <title>The Global Catalogue of Microorganisms (GCM) 10K type strain sequencing project: providing services to taxonomists for standard genome sequencing and annotation.</title>
        <authorList>
            <consortium name="The Broad Institute Genomics Platform"/>
            <consortium name="The Broad Institute Genome Sequencing Center for Infectious Disease"/>
            <person name="Wu L."/>
            <person name="Ma J."/>
        </authorList>
    </citation>
    <scope>NUCLEOTIDE SEQUENCE [LARGE SCALE GENOMIC DNA]</scope>
    <source>
        <strain evidence="3">CGMCC 4.7397</strain>
    </source>
</reference>
<evidence type="ECO:0000256" key="1">
    <source>
        <dbReference type="SAM" id="MobiDB-lite"/>
    </source>
</evidence>
<accession>A0ABW1I4J7</accession>
<dbReference type="RefSeq" id="WP_379565367.1">
    <property type="nucleotide sequence ID" value="NZ_JBHSQK010000015.1"/>
</dbReference>
<comment type="caution">
    <text evidence="2">The sequence shown here is derived from an EMBL/GenBank/DDBJ whole genome shotgun (WGS) entry which is preliminary data.</text>
</comment>
<name>A0ABW1I4J7_9PSEU</name>
<evidence type="ECO:0000313" key="3">
    <source>
        <dbReference type="Proteomes" id="UP001596119"/>
    </source>
</evidence>
<dbReference type="Proteomes" id="UP001596119">
    <property type="component" value="Unassembled WGS sequence"/>
</dbReference>